<dbReference type="Gramene" id="mRNA:HanXRQr2_Chr16g0746761">
    <property type="protein sequence ID" value="mRNA:HanXRQr2_Chr16g0746761"/>
    <property type="gene ID" value="HanXRQr2_Chr16g0746761"/>
</dbReference>
<dbReference type="Proteomes" id="UP000215914">
    <property type="component" value="Unassembled WGS sequence"/>
</dbReference>
<keyword evidence="1" id="KW-0812">Transmembrane</keyword>
<organism evidence="3 4">
    <name type="scientific">Helianthus annuus</name>
    <name type="common">Common sunflower</name>
    <dbReference type="NCBI Taxonomy" id="4232"/>
    <lineage>
        <taxon>Eukaryota</taxon>
        <taxon>Viridiplantae</taxon>
        <taxon>Streptophyta</taxon>
        <taxon>Embryophyta</taxon>
        <taxon>Tracheophyta</taxon>
        <taxon>Spermatophyta</taxon>
        <taxon>Magnoliopsida</taxon>
        <taxon>eudicotyledons</taxon>
        <taxon>Gunneridae</taxon>
        <taxon>Pentapetalae</taxon>
        <taxon>asterids</taxon>
        <taxon>campanulids</taxon>
        <taxon>Asterales</taxon>
        <taxon>Asteraceae</taxon>
        <taxon>Asteroideae</taxon>
        <taxon>Heliantheae alliance</taxon>
        <taxon>Heliantheae</taxon>
        <taxon>Helianthus</taxon>
    </lineage>
</organism>
<comment type="caution">
    <text evidence="3">The sequence shown here is derived from an EMBL/GenBank/DDBJ whole genome shotgun (WGS) entry which is preliminary data.</text>
</comment>
<evidence type="ECO:0000313" key="4">
    <source>
        <dbReference type="Proteomes" id="UP000215914"/>
    </source>
</evidence>
<evidence type="ECO:0000313" key="3">
    <source>
        <dbReference type="EMBL" id="KAF5759882.1"/>
    </source>
</evidence>
<dbReference type="PANTHER" id="PTHR24177">
    <property type="entry name" value="CASKIN"/>
    <property type="match status" value="1"/>
</dbReference>
<feature type="transmembrane region" description="Helical" evidence="1">
    <location>
        <begin position="562"/>
        <end position="584"/>
    </location>
</feature>
<reference evidence="3" key="1">
    <citation type="journal article" date="2017" name="Nature">
        <title>The sunflower genome provides insights into oil metabolism, flowering and Asterid evolution.</title>
        <authorList>
            <person name="Badouin H."/>
            <person name="Gouzy J."/>
            <person name="Grassa C.J."/>
            <person name="Murat F."/>
            <person name="Staton S.E."/>
            <person name="Cottret L."/>
            <person name="Lelandais-Briere C."/>
            <person name="Owens G.L."/>
            <person name="Carrere S."/>
            <person name="Mayjonade B."/>
            <person name="Legrand L."/>
            <person name="Gill N."/>
            <person name="Kane N.C."/>
            <person name="Bowers J.E."/>
            <person name="Hubner S."/>
            <person name="Bellec A."/>
            <person name="Berard A."/>
            <person name="Berges H."/>
            <person name="Blanchet N."/>
            <person name="Boniface M.C."/>
            <person name="Brunel D."/>
            <person name="Catrice O."/>
            <person name="Chaidir N."/>
            <person name="Claudel C."/>
            <person name="Donnadieu C."/>
            <person name="Faraut T."/>
            <person name="Fievet G."/>
            <person name="Helmstetter N."/>
            <person name="King M."/>
            <person name="Knapp S.J."/>
            <person name="Lai Z."/>
            <person name="Le Paslier M.C."/>
            <person name="Lippi Y."/>
            <person name="Lorenzon L."/>
            <person name="Mandel J.R."/>
            <person name="Marage G."/>
            <person name="Marchand G."/>
            <person name="Marquand E."/>
            <person name="Bret-Mestries E."/>
            <person name="Morien E."/>
            <person name="Nambeesan S."/>
            <person name="Nguyen T."/>
            <person name="Pegot-Espagnet P."/>
            <person name="Pouilly N."/>
            <person name="Raftis F."/>
            <person name="Sallet E."/>
            <person name="Schiex T."/>
            <person name="Thomas J."/>
            <person name="Vandecasteele C."/>
            <person name="Vares D."/>
            <person name="Vear F."/>
            <person name="Vautrin S."/>
            <person name="Crespi M."/>
            <person name="Mangin B."/>
            <person name="Burke J.M."/>
            <person name="Salse J."/>
            <person name="Munos S."/>
            <person name="Vincourt P."/>
            <person name="Rieseberg L.H."/>
            <person name="Langlade N.B."/>
        </authorList>
    </citation>
    <scope>NUCLEOTIDE SEQUENCE</scope>
    <source>
        <tissue evidence="3">Leaves</tissue>
    </source>
</reference>
<feature type="transmembrane region" description="Helical" evidence="1">
    <location>
        <begin position="479"/>
        <end position="497"/>
    </location>
</feature>
<dbReference type="EMBL" id="MNCJ02000331">
    <property type="protein sequence ID" value="KAF5759882.1"/>
    <property type="molecule type" value="Genomic_DNA"/>
</dbReference>
<evidence type="ECO:0000259" key="2">
    <source>
        <dbReference type="Pfam" id="PF13962"/>
    </source>
</evidence>
<keyword evidence="4" id="KW-1185">Reference proteome</keyword>
<accession>A0A9K3GXQ3</accession>
<keyword evidence="1" id="KW-1133">Transmembrane helix</keyword>
<keyword evidence="1" id="KW-0472">Membrane</keyword>
<sequence length="637" mass="72381">MFSCFCVYQIWVSCLNFEGPREEYTKIGVPLYEAAIKGDWNAAKLILDKNLDLVRCAITENHETLLHVAASAERTKAVKEFVINLVTMMKKEDLELQNKNLNTALTLAAQAGNIETAKILVKKNRALIEIINISGITPLYMAALFAKPDMVNYLYGISNKMNGDCWTPNNRGWVLQKCVEADIFDVAIQIVIDRPELCDNKPLLTDVLLALAQKTKAFERNKLNVFLSGIKSISALFHVNLWPHEKDGELALQLLKLICEKLSKMHKNDIDDIIRGPSVWVEKENKEKECEGLPLVKLLLEKLDQMPKKQIEKENKSDTENKIKTNPSRVLFLATKMGNTRFIIELIRIYPDVIWKVDDKGKTIFHLAIKRRQEKIYNLLYEIGAMKDLITPIKDKKGNNMLHMVAKSAKQTRFQSVSGVALQMQRELLWFKEVENMIPPQHRQRKNAAGETPRDLFTKKHADLVTKGENWMKDTASQCMVVATLIATIAFAAAFTLPGGYNQNTGIPFFRKEPALIIFVISDAVSLISSSTSVLIFLSILTSRYAEHDFLTSLPNKLMTGLATLFLSIVTMMVAFSASFFVLYNKKLQWVPITITGLAGMPVIIFAILQFRLLGDVFDSTYRSRFLFKPKKRVLYY</sequence>
<dbReference type="SMART" id="SM00248">
    <property type="entry name" value="ANK"/>
    <property type="match status" value="5"/>
</dbReference>
<dbReference type="InterPro" id="IPR036770">
    <property type="entry name" value="Ankyrin_rpt-contain_sf"/>
</dbReference>
<reference evidence="3" key="2">
    <citation type="submission" date="2020-06" db="EMBL/GenBank/DDBJ databases">
        <title>Helianthus annuus Genome sequencing and assembly Release 2.</title>
        <authorList>
            <person name="Gouzy J."/>
            <person name="Langlade N."/>
            <person name="Munos S."/>
        </authorList>
    </citation>
    <scope>NUCLEOTIDE SEQUENCE</scope>
    <source>
        <tissue evidence="3">Leaves</tissue>
    </source>
</reference>
<dbReference type="Pfam" id="PF13962">
    <property type="entry name" value="PGG"/>
    <property type="match status" value="1"/>
</dbReference>
<feature type="domain" description="PGG" evidence="2">
    <location>
        <begin position="470"/>
        <end position="582"/>
    </location>
</feature>
<name>A0A9K3GXQ3_HELAN</name>
<dbReference type="PANTHER" id="PTHR24177:SF362">
    <property type="entry name" value="ANKYRIN REPEAT-CONTAINING DOMAIN, PGG DOMAIN PROTEIN-RELATED"/>
    <property type="match status" value="1"/>
</dbReference>
<feature type="transmembrane region" description="Helical" evidence="1">
    <location>
        <begin position="590"/>
        <end position="615"/>
    </location>
</feature>
<dbReference type="InterPro" id="IPR026961">
    <property type="entry name" value="PGG_dom"/>
</dbReference>
<feature type="transmembrane region" description="Helical" evidence="1">
    <location>
        <begin position="517"/>
        <end position="541"/>
    </location>
</feature>
<dbReference type="AlphaFoldDB" id="A0A9K3GXQ3"/>
<dbReference type="Pfam" id="PF12796">
    <property type="entry name" value="Ank_2"/>
    <property type="match status" value="1"/>
</dbReference>
<dbReference type="SUPFAM" id="SSF48403">
    <property type="entry name" value="Ankyrin repeat"/>
    <property type="match status" value="1"/>
</dbReference>
<evidence type="ECO:0000256" key="1">
    <source>
        <dbReference type="SAM" id="Phobius"/>
    </source>
</evidence>
<dbReference type="Gene3D" id="1.25.40.20">
    <property type="entry name" value="Ankyrin repeat-containing domain"/>
    <property type="match status" value="2"/>
</dbReference>
<proteinExistence type="predicted"/>
<gene>
    <name evidence="3" type="ORF">HanXRQr2_Chr16g0746761</name>
</gene>
<dbReference type="InterPro" id="IPR002110">
    <property type="entry name" value="Ankyrin_rpt"/>
</dbReference>
<protein>
    <submittedName>
        <fullName evidence="3">Ankyrin repeat-containing domain, PGG domain, ankyrin repeat-containing domain superfamily</fullName>
    </submittedName>
</protein>
<dbReference type="GO" id="GO:0016020">
    <property type="term" value="C:membrane"/>
    <property type="evidence" value="ECO:0000318"/>
    <property type="project" value="GO_Central"/>
</dbReference>